<proteinExistence type="predicted"/>
<evidence type="ECO:0000313" key="2">
    <source>
        <dbReference type="Proteomes" id="UP001153334"/>
    </source>
</evidence>
<organism evidence="1 2">
    <name type="scientific">Nemania bipapillata</name>
    <dbReference type="NCBI Taxonomy" id="110536"/>
    <lineage>
        <taxon>Eukaryota</taxon>
        <taxon>Fungi</taxon>
        <taxon>Dikarya</taxon>
        <taxon>Ascomycota</taxon>
        <taxon>Pezizomycotina</taxon>
        <taxon>Sordariomycetes</taxon>
        <taxon>Xylariomycetidae</taxon>
        <taxon>Xylariales</taxon>
        <taxon>Xylariaceae</taxon>
        <taxon>Nemania</taxon>
    </lineage>
</organism>
<keyword evidence="2" id="KW-1185">Reference proteome</keyword>
<evidence type="ECO:0000313" key="1">
    <source>
        <dbReference type="EMBL" id="KAJ8115617.1"/>
    </source>
</evidence>
<reference evidence="1" key="1">
    <citation type="submission" date="2022-11" db="EMBL/GenBank/DDBJ databases">
        <title>Genome Sequence of Nemania bipapillata.</title>
        <authorList>
            <person name="Buettner E."/>
        </authorList>
    </citation>
    <scope>NUCLEOTIDE SEQUENCE</scope>
    <source>
        <strain evidence="1">CP14</strain>
    </source>
</reference>
<dbReference type="EMBL" id="JAPESX010001281">
    <property type="protein sequence ID" value="KAJ8115617.1"/>
    <property type="molecule type" value="Genomic_DNA"/>
</dbReference>
<dbReference type="Proteomes" id="UP001153334">
    <property type="component" value="Unassembled WGS sequence"/>
</dbReference>
<protein>
    <submittedName>
        <fullName evidence="1">Uncharacterized protein</fullName>
    </submittedName>
</protein>
<accession>A0ACC2IKJ0</accession>
<gene>
    <name evidence="1" type="ORF">ONZ43_g4626</name>
</gene>
<comment type="caution">
    <text evidence="1">The sequence shown here is derived from an EMBL/GenBank/DDBJ whole genome shotgun (WGS) entry which is preliminary data.</text>
</comment>
<sequence>MVISKIPARNYKDQYNRSLLKDLEGQITEGLSTQKYFFTWGCHYFLSLWNAHEKQLCNSFKDAGPLMYNQNKFFIQCRNTLDKAFDDTPPPIGRSKKPVEIERYNSFTNGCFAASSLVLLATGYKVPVCTLQKGLAVHTPVGPRRVRALVKIPVQRSLMCRMGDLVLTPWHPIRTPCSRNNEWDFPINVAEQTMEYSGTICSVLLEPDGDADAHAIWVGDAWGVTLGHGMLTGSDVRAHEFLGDYNAIAEGLATLEPGEDGVFFSAGVRRDADTGRVCGFERLPPVRTSGVEGTDQTKPSNELATICV</sequence>
<name>A0ACC2IKJ0_9PEZI</name>